<name>A0A9P8VAA3_9PEZI</name>
<feature type="signal peptide" evidence="2">
    <location>
        <begin position="1"/>
        <end position="18"/>
    </location>
</feature>
<evidence type="ECO:0000256" key="1">
    <source>
        <dbReference type="SAM" id="MobiDB-lite"/>
    </source>
</evidence>
<dbReference type="AlphaFoldDB" id="A0A9P8VAA3"/>
<gene>
    <name evidence="3" type="ORF">F5X68DRAFT_242241</name>
</gene>
<keyword evidence="4" id="KW-1185">Reference proteome</keyword>
<evidence type="ECO:0000313" key="3">
    <source>
        <dbReference type="EMBL" id="KAH6685086.1"/>
    </source>
</evidence>
<organism evidence="3 4">
    <name type="scientific">Plectosphaerella plurivora</name>
    <dbReference type="NCBI Taxonomy" id="936078"/>
    <lineage>
        <taxon>Eukaryota</taxon>
        <taxon>Fungi</taxon>
        <taxon>Dikarya</taxon>
        <taxon>Ascomycota</taxon>
        <taxon>Pezizomycotina</taxon>
        <taxon>Sordariomycetes</taxon>
        <taxon>Hypocreomycetidae</taxon>
        <taxon>Glomerellales</taxon>
        <taxon>Plectosphaerellaceae</taxon>
        <taxon>Plectosphaerella</taxon>
    </lineage>
</organism>
<keyword evidence="2" id="KW-0732">Signal</keyword>
<feature type="region of interest" description="Disordered" evidence="1">
    <location>
        <begin position="320"/>
        <end position="351"/>
    </location>
</feature>
<dbReference type="EMBL" id="JAGSXJ010000016">
    <property type="protein sequence ID" value="KAH6685086.1"/>
    <property type="molecule type" value="Genomic_DNA"/>
</dbReference>
<sequence length="381" mass="40862">MFRSTLFSLSLTAGLVSARPDRLRGRSYANPNTCPCPPGPTATDGSQPNISVTTIQETVTAIITVTLPAPTHTIYETITQEVYGSDAVTHTKGPEVVTITRTIVDDAGHTTISGENIDTATYQDKTLTVTYDDAGSKTTWTRDSYETRSPIDDDDDDKYPVHDASKTSNSAAPHATVTGGGQGYEGGKKDDAPYDDNVDKNGNGKDDHDYDDDHPVYHDGGSKTGDSKPYPENTSKPSPTDDGSRGYPDDPSYPDPKPNSSGDSTKYETVYISPSLSPASTSAPGCSIGTKIVTEYETIFATVRPTSSSSSNVYETSASHTYETAAPNPYNTARTNSTTSVSSSSFYSSTNSAAAQPTSEYLQYAKREPQGRSRKFGFGWW</sequence>
<feature type="chain" id="PRO_5040352062" evidence="2">
    <location>
        <begin position="19"/>
        <end position="381"/>
    </location>
</feature>
<dbReference type="OrthoDB" id="10567393at2759"/>
<evidence type="ECO:0000313" key="4">
    <source>
        <dbReference type="Proteomes" id="UP000770015"/>
    </source>
</evidence>
<accession>A0A9P8VAA3</accession>
<reference evidence="3" key="1">
    <citation type="journal article" date="2021" name="Nat. Commun.">
        <title>Genetic determinants of endophytism in the Arabidopsis root mycobiome.</title>
        <authorList>
            <person name="Mesny F."/>
            <person name="Miyauchi S."/>
            <person name="Thiergart T."/>
            <person name="Pickel B."/>
            <person name="Atanasova L."/>
            <person name="Karlsson M."/>
            <person name="Huettel B."/>
            <person name="Barry K.W."/>
            <person name="Haridas S."/>
            <person name="Chen C."/>
            <person name="Bauer D."/>
            <person name="Andreopoulos W."/>
            <person name="Pangilinan J."/>
            <person name="LaButti K."/>
            <person name="Riley R."/>
            <person name="Lipzen A."/>
            <person name="Clum A."/>
            <person name="Drula E."/>
            <person name="Henrissat B."/>
            <person name="Kohler A."/>
            <person name="Grigoriev I.V."/>
            <person name="Martin F.M."/>
            <person name="Hacquard S."/>
        </authorList>
    </citation>
    <scope>NUCLEOTIDE SEQUENCE</scope>
    <source>
        <strain evidence="3">MPI-SDFR-AT-0117</strain>
    </source>
</reference>
<comment type="caution">
    <text evidence="3">The sequence shown here is derived from an EMBL/GenBank/DDBJ whole genome shotgun (WGS) entry which is preliminary data.</text>
</comment>
<feature type="compositionally biased region" description="Basic and acidic residues" evidence="1">
    <location>
        <begin position="186"/>
        <end position="221"/>
    </location>
</feature>
<evidence type="ECO:0000256" key="2">
    <source>
        <dbReference type="SAM" id="SignalP"/>
    </source>
</evidence>
<feature type="compositionally biased region" description="Low complexity" evidence="1">
    <location>
        <begin position="331"/>
        <end position="351"/>
    </location>
</feature>
<proteinExistence type="predicted"/>
<protein>
    <submittedName>
        <fullName evidence="3">Uncharacterized protein</fullName>
    </submittedName>
</protein>
<dbReference type="Proteomes" id="UP000770015">
    <property type="component" value="Unassembled WGS sequence"/>
</dbReference>
<feature type="region of interest" description="Disordered" evidence="1">
    <location>
        <begin position="137"/>
        <end position="268"/>
    </location>
</feature>